<protein>
    <submittedName>
        <fullName evidence="2">Uncharacterized protein</fullName>
    </submittedName>
</protein>
<keyword evidence="1" id="KW-0472">Membrane</keyword>
<evidence type="ECO:0000256" key="1">
    <source>
        <dbReference type="SAM" id="Phobius"/>
    </source>
</evidence>
<evidence type="ECO:0000313" key="3">
    <source>
        <dbReference type="Proteomes" id="UP000606115"/>
    </source>
</evidence>
<sequence length="73" mass="8004">MMFSGLMVPRGILLPESVLASSWFSVLASFVAINTVIYLVLGIIKIIPVIRISTGQGRDRRSETRNIDPEASV</sequence>
<proteinExistence type="predicted"/>
<name>A0ABQ2D9Z7_9MICC</name>
<comment type="caution">
    <text evidence="2">The sequence shown here is derived from an EMBL/GenBank/DDBJ whole genome shotgun (WGS) entry which is preliminary data.</text>
</comment>
<organism evidence="2 3">
    <name type="scientific">Glutamicibacter ardleyensis</name>
    <dbReference type="NCBI Taxonomy" id="225894"/>
    <lineage>
        <taxon>Bacteria</taxon>
        <taxon>Bacillati</taxon>
        <taxon>Actinomycetota</taxon>
        <taxon>Actinomycetes</taxon>
        <taxon>Micrococcales</taxon>
        <taxon>Micrococcaceae</taxon>
        <taxon>Glutamicibacter</taxon>
    </lineage>
</organism>
<keyword evidence="3" id="KW-1185">Reference proteome</keyword>
<dbReference type="Proteomes" id="UP000606115">
    <property type="component" value="Unassembled WGS sequence"/>
</dbReference>
<dbReference type="EMBL" id="BMKX01000001">
    <property type="protein sequence ID" value="GGJ51254.1"/>
    <property type="molecule type" value="Genomic_DNA"/>
</dbReference>
<feature type="transmembrane region" description="Helical" evidence="1">
    <location>
        <begin position="20"/>
        <end position="41"/>
    </location>
</feature>
<keyword evidence="1" id="KW-0812">Transmembrane</keyword>
<gene>
    <name evidence="2" type="ORF">GCM10007173_07270</name>
</gene>
<evidence type="ECO:0000313" key="2">
    <source>
        <dbReference type="EMBL" id="GGJ51254.1"/>
    </source>
</evidence>
<keyword evidence="1" id="KW-1133">Transmembrane helix</keyword>
<accession>A0ABQ2D9Z7</accession>
<reference evidence="3" key="1">
    <citation type="journal article" date="2019" name="Int. J. Syst. Evol. Microbiol.">
        <title>The Global Catalogue of Microorganisms (GCM) 10K type strain sequencing project: providing services to taxonomists for standard genome sequencing and annotation.</title>
        <authorList>
            <consortium name="The Broad Institute Genomics Platform"/>
            <consortium name="The Broad Institute Genome Sequencing Center for Infectious Disease"/>
            <person name="Wu L."/>
            <person name="Ma J."/>
        </authorList>
    </citation>
    <scope>NUCLEOTIDE SEQUENCE [LARGE SCALE GENOMIC DNA]</scope>
    <source>
        <strain evidence="3">CGMCC 1.3685</strain>
    </source>
</reference>